<dbReference type="AlphaFoldDB" id="A0A8X6V7G2"/>
<proteinExistence type="predicted"/>
<feature type="region of interest" description="Disordered" evidence="1">
    <location>
        <begin position="1"/>
        <end position="21"/>
    </location>
</feature>
<dbReference type="EMBL" id="BMAU01021197">
    <property type="protein sequence ID" value="GFX97278.1"/>
    <property type="molecule type" value="Genomic_DNA"/>
</dbReference>
<accession>A0A8X6V7G2</accession>
<evidence type="ECO:0000313" key="2">
    <source>
        <dbReference type="EMBL" id="GFX97278.1"/>
    </source>
</evidence>
<name>A0A8X6V7G2_TRICX</name>
<reference evidence="2" key="1">
    <citation type="submission" date="2020-08" db="EMBL/GenBank/DDBJ databases">
        <title>Multicomponent nature underlies the extraordinary mechanical properties of spider dragline silk.</title>
        <authorList>
            <person name="Kono N."/>
            <person name="Nakamura H."/>
            <person name="Mori M."/>
            <person name="Yoshida Y."/>
            <person name="Ohtoshi R."/>
            <person name="Malay A.D."/>
            <person name="Moran D.A.P."/>
            <person name="Tomita M."/>
            <person name="Numata K."/>
            <person name="Arakawa K."/>
        </authorList>
    </citation>
    <scope>NUCLEOTIDE SEQUENCE</scope>
</reference>
<keyword evidence="3" id="KW-1185">Reference proteome</keyword>
<comment type="caution">
    <text evidence="2">The sequence shown here is derived from an EMBL/GenBank/DDBJ whole genome shotgun (WGS) entry which is preliminary data.</text>
</comment>
<protein>
    <submittedName>
        <fullName evidence="2">Uncharacterized protein</fullName>
    </submittedName>
</protein>
<sequence>MSTPDETPSAEDPPDASPSFDSRSAFVSFRFHLFYPRRRKSCIGRSLPSPPQHRLITPEEGVFTILTVSASDRRHSVVFMSRRRLADKDAIFCAVRIPAVIVRLAK</sequence>
<evidence type="ECO:0000313" key="3">
    <source>
        <dbReference type="Proteomes" id="UP000887159"/>
    </source>
</evidence>
<evidence type="ECO:0000256" key="1">
    <source>
        <dbReference type="SAM" id="MobiDB-lite"/>
    </source>
</evidence>
<gene>
    <name evidence="2" type="ORF">TNCV_1076491</name>
</gene>
<dbReference type="Proteomes" id="UP000887159">
    <property type="component" value="Unassembled WGS sequence"/>
</dbReference>
<organism evidence="2 3">
    <name type="scientific">Trichonephila clavipes</name>
    <name type="common">Golden silk orbweaver</name>
    <name type="synonym">Nephila clavipes</name>
    <dbReference type="NCBI Taxonomy" id="2585209"/>
    <lineage>
        <taxon>Eukaryota</taxon>
        <taxon>Metazoa</taxon>
        <taxon>Ecdysozoa</taxon>
        <taxon>Arthropoda</taxon>
        <taxon>Chelicerata</taxon>
        <taxon>Arachnida</taxon>
        <taxon>Araneae</taxon>
        <taxon>Araneomorphae</taxon>
        <taxon>Entelegynae</taxon>
        <taxon>Araneoidea</taxon>
        <taxon>Nephilidae</taxon>
        <taxon>Trichonephila</taxon>
    </lineage>
</organism>